<evidence type="ECO:0000259" key="2">
    <source>
        <dbReference type="Pfam" id="PF16586"/>
    </source>
</evidence>
<evidence type="ECO:0000259" key="1">
    <source>
        <dbReference type="Pfam" id="PF13204"/>
    </source>
</evidence>
<dbReference type="RefSeq" id="WP_308951633.1">
    <property type="nucleotide sequence ID" value="NZ_JARXHW010000044.1"/>
</dbReference>
<gene>
    <name evidence="3" type="ORF">QEH52_15365</name>
</gene>
<dbReference type="InterPro" id="IPR025277">
    <property type="entry name" value="Apiosidase-like_cat_dom"/>
</dbReference>
<feature type="domain" description="Apiosidase-like catalytic" evidence="1">
    <location>
        <begin position="108"/>
        <end position="426"/>
    </location>
</feature>
<feature type="domain" description="DUF5060" evidence="2">
    <location>
        <begin position="8"/>
        <end position="73"/>
    </location>
</feature>
<keyword evidence="4" id="KW-1185">Reference proteome</keyword>
<dbReference type="InterPro" id="IPR032260">
    <property type="entry name" value="DUF5060"/>
</dbReference>
<comment type="caution">
    <text evidence="3">The sequence shown here is derived from an EMBL/GenBank/DDBJ whole genome shotgun (WGS) entry which is preliminary data.</text>
</comment>
<evidence type="ECO:0000313" key="4">
    <source>
        <dbReference type="Proteomes" id="UP001225316"/>
    </source>
</evidence>
<dbReference type="InterPro" id="IPR017853">
    <property type="entry name" value="GH"/>
</dbReference>
<dbReference type="InterPro" id="IPR013783">
    <property type="entry name" value="Ig-like_fold"/>
</dbReference>
<dbReference type="PANTHER" id="PTHR37836:SF3">
    <property type="entry name" value="ENDOGLUCANASE"/>
    <property type="match status" value="1"/>
</dbReference>
<protein>
    <submittedName>
        <fullName evidence="3">DUF4038 domain-containing protein</fullName>
    </submittedName>
</protein>
<reference evidence="3 4" key="1">
    <citation type="submission" date="2023-04" db="EMBL/GenBank/DDBJ databases">
        <title>A novel bacteria isolated from coastal sediment.</title>
        <authorList>
            <person name="Liu X.-J."/>
            <person name="Du Z.-J."/>
        </authorList>
    </citation>
    <scope>NUCLEOTIDE SEQUENCE [LARGE SCALE GENOMIC DNA]</scope>
    <source>
        <strain evidence="3 4">SDUM461003</strain>
    </source>
</reference>
<dbReference type="Gene3D" id="3.20.20.80">
    <property type="entry name" value="Glycosidases"/>
    <property type="match status" value="1"/>
</dbReference>
<dbReference type="Pfam" id="PF13204">
    <property type="entry name" value="Apiosidase"/>
    <property type="match status" value="1"/>
</dbReference>
<dbReference type="Proteomes" id="UP001225316">
    <property type="component" value="Unassembled WGS sequence"/>
</dbReference>
<dbReference type="PANTHER" id="PTHR37836">
    <property type="entry name" value="LMO1036 PROTEIN"/>
    <property type="match status" value="1"/>
</dbReference>
<organism evidence="3 4">
    <name type="scientific">Thalassobacterium maritimum</name>
    <dbReference type="NCBI Taxonomy" id="3041265"/>
    <lineage>
        <taxon>Bacteria</taxon>
        <taxon>Pseudomonadati</taxon>
        <taxon>Verrucomicrobiota</taxon>
        <taxon>Opitutia</taxon>
        <taxon>Puniceicoccales</taxon>
        <taxon>Coraliomargaritaceae</taxon>
        <taxon>Thalassobacterium</taxon>
    </lineage>
</organism>
<dbReference type="SUPFAM" id="SSF51445">
    <property type="entry name" value="(Trans)glycosidases"/>
    <property type="match status" value="1"/>
</dbReference>
<evidence type="ECO:0000313" key="3">
    <source>
        <dbReference type="EMBL" id="MDQ8208906.1"/>
    </source>
</evidence>
<sequence>MHIPRYAPQWSEIELSWTIKQPPAEAYFAELSCRFEHDDGSLIERPAFWDGAGQWRVRFSSPKDTGQWQWSLQASALPELDGQTGHLQAQPSEATLPAWRQHGLLQMSANGRGVVHADGQPFFVCADTAWALPFRATREQVAHYAEIRAAQGFNATLLMSVQPDKIRPTEARPNGWDEGFGDLANNRLRENVPSYFQYLDGLIDELLAHGIVPVWQPIFHGYGWRGGPTAGPTLPPAEVAWYARYLVARYGARPALWLACGDGFGIEPTVAAAGEAFEQFDAYQQPTGLHYAPHASDQAHSTASWADFHWCQTGHSGEHQPEKVAWMWDRLPQKGIANGEPSYEEMGQRGRAAGWWQGEEAWRNLCAGGTMAVVYGAGSLWQWRQSLAEPDQPWTMAEGCTWQDALKFPGGGHVGRVQQLLAGLPIHQASPNRSASLGRPGLLLPNEFYISYLQNGGETMIVDEQVPLAWTAYNAQTGAILAQGKRGASSPMIGSPQQLPTVIICKA</sequence>
<proteinExistence type="predicted"/>
<dbReference type="Pfam" id="PF16586">
    <property type="entry name" value="DUF5060"/>
    <property type="match status" value="1"/>
</dbReference>
<dbReference type="Gene3D" id="2.60.40.10">
    <property type="entry name" value="Immunoglobulins"/>
    <property type="match status" value="1"/>
</dbReference>
<accession>A0ABU1AXM0</accession>
<name>A0ABU1AXM0_9BACT</name>
<dbReference type="EMBL" id="JARXHW010000044">
    <property type="protein sequence ID" value="MDQ8208906.1"/>
    <property type="molecule type" value="Genomic_DNA"/>
</dbReference>